<sequence>MKLASGFEATRRLSGDGPRNFELMSNDLRRHPPTQTSERKFEPDEFNPKIGERTVQQRIPRLALLDDFAPERGVRQ</sequence>
<evidence type="ECO:0000313" key="3">
    <source>
        <dbReference type="Proteomes" id="UP000499080"/>
    </source>
</evidence>
<comment type="caution">
    <text evidence="2">The sequence shown here is derived from an EMBL/GenBank/DDBJ whole genome shotgun (WGS) entry which is preliminary data.</text>
</comment>
<evidence type="ECO:0000256" key="1">
    <source>
        <dbReference type="SAM" id="MobiDB-lite"/>
    </source>
</evidence>
<gene>
    <name evidence="2" type="ORF">AVEN_219759_1</name>
</gene>
<feature type="region of interest" description="Disordered" evidence="1">
    <location>
        <begin position="1"/>
        <end position="52"/>
    </location>
</feature>
<dbReference type="AlphaFoldDB" id="A0A4Y2JW26"/>
<reference evidence="2 3" key="1">
    <citation type="journal article" date="2019" name="Sci. Rep.">
        <title>Orb-weaving spider Araneus ventricosus genome elucidates the spidroin gene catalogue.</title>
        <authorList>
            <person name="Kono N."/>
            <person name="Nakamura H."/>
            <person name="Ohtoshi R."/>
            <person name="Moran D.A.P."/>
            <person name="Shinohara A."/>
            <person name="Yoshida Y."/>
            <person name="Fujiwara M."/>
            <person name="Mori M."/>
            <person name="Tomita M."/>
            <person name="Arakawa K."/>
        </authorList>
    </citation>
    <scope>NUCLEOTIDE SEQUENCE [LARGE SCALE GENOMIC DNA]</scope>
</reference>
<name>A0A4Y2JW26_ARAVE</name>
<dbReference type="EMBL" id="BGPR01003925">
    <property type="protein sequence ID" value="GBM93985.1"/>
    <property type="molecule type" value="Genomic_DNA"/>
</dbReference>
<proteinExistence type="predicted"/>
<keyword evidence="3" id="KW-1185">Reference proteome</keyword>
<feature type="compositionally biased region" description="Basic and acidic residues" evidence="1">
    <location>
        <begin position="37"/>
        <end position="52"/>
    </location>
</feature>
<dbReference type="Proteomes" id="UP000499080">
    <property type="component" value="Unassembled WGS sequence"/>
</dbReference>
<protein>
    <submittedName>
        <fullName evidence="2">Uncharacterized protein</fullName>
    </submittedName>
</protein>
<evidence type="ECO:0000313" key="2">
    <source>
        <dbReference type="EMBL" id="GBM93985.1"/>
    </source>
</evidence>
<accession>A0A4Y2JW26</accession>
<organism evidence="2 3">
    <name type="scientific">Araneus ventricosus</name>
    <name type="common">Orbweaver spider</name>
    <name type="synonym">Epeira ventricosa</name>
    <dbReference type="NCBI Taxonomy" id="182803"/>
    <lineage>
        <taxon>Eukaryota</taxon>
        <taxon>Metazoa</taxon>
        <taxon>Ecdysozoa</taxon>
        <taxon>Arthropoda</taxon>
        <taxon>Chelicerata</taxon>
        <taxon>Arachnida</taxon>
        <taxon>Araneae</taxon>
        <taxon>Araneomorphae</taxon>
        <taxon>Entelegynae</taxon>
        <taxon>Araneoidea</taxon>
        <taxon>Araneidae</taxon>
        <taxon>Araneus</taxon>
    </lineage>
</organism>